<dbReference type="EMBL" id="FXWG01000002">
    <property type="protein sequence ID" value="SMQ68813.1"/>
    <property type="molecule type" value="Genomic_DNA"/>
</dbReference>
<feature type="compositionally biased region" description="Low complexity" evidence="3">
    <location>
        <begin position="251"/>
        <end position="261"/>
    </location>
</feature>
<dbReference type="InterPro" id="IPR029045">
    <property type="entry name" value="ClpP/crotonase-like_dom_sf"/>
</dbReference>
<sequence length="261" mass="27737">MSDETVLLEIDNGVALVTLNRPEAMNALSKALRARLYRVMKQVDEDDSVRAVILTGAGERAFTAGLDLKELGSEEGALGAANAEGADENPVKAIEVCRKPVIGAINGVAITGGFEVAIACDVLVASSNARFADTHARVGIVPGWGLSQKLSRMIGISRAKELSFTGNFLDAETAKDWGLVNHVVEPEELLPLARKLAEDMATIDPTFLANYKRLIDDGYAATFGDGMKLEAQLSSEANSQVTPEEVEARRAGVQARGRGQG</sequence>
<protein>
    <submittedName>
        <fullName evidence="4">Short chain enoyl-CoA hydratase</fullName>
    </submittedName>
</protein>
<name>A0A1Y6F8W9_9SPHN</name>
<dbReference type="CDD" id="cd06558">
    <property type="entry name" value="crotonase-like"/>
    <property type="match status" value="1"/>
</dbReference>
<proteinExistence type="inferred from homology"/>
<dbReference type="AlphaFoldDB" id="A0A1Y6F8W9"/>
<dbReference type="InterPro" id="IPR001753">
    <property type="entry name" value="Enoyl-CoA_hydra/iso"/>
</dbReference>
<keyword evidence="2" id="KW-0456">Lyase</keyword>
<organism evidence="4 5">
    <name type="scientific">Altererythrobacter xiamenensis</name>
    <dbReference type="NCBI Taxonomy" id="1316679"/>
    <lineage>
        <taxon>Bacteria</taxon>
        <taxon>Pseudomonadati</taxon>
        <taxon>Pseudomonadota</taxon>
        <taxon>Alphaproteobacteria</taxon>
        <taxon>Sphingomonadales</taxon>
        <taxon>Erythrobacteraceae</taxon>
        <taxon>Altererythrobacter</taxon>
    </lineage>
</organism>
<evidence type="ECO:0000256" key="2">
    <source>
        <dbReference type="ARBA" id="ARBA00023239"/>
    </source>
</evidence>
<dbReference type="SUPFAM" id="SSF52096">
    <property type="entry name" value="ClpP/crotonase"/>
    <property type="match status" value="1"/>
</dbReference>
<gene>
    <name evidence="4" type="ORF">SAMN06297468_1094</name>
</gene>
<evidence type="ECO:0000256" key="3">
    <source>
        <dbReference type="SAM" id="MobiDB-lite"/>
    </source>
</evidence>
<evidence type="ECO:0000313" key="4">
    <source>
        <dbReference type="EMBL" id="SMQ68813.1"/>
    </source>
</evidence>
<reference evidence="5" key="1">
    <citation type="submission" date="2017-04" db="EMBL/GenBank/DDBJ databases">
        <authorList>
            <person name="Varghese N."/>
            <person name="Submissions S."/>
        </authorList>
    </citation>
    <scope>NUCLEOTIDE SEQUENCE [LARGE SCALE GENOMIC DNA]</scope>
</reference>
<dbReference type="Pfam" id="PF00378">
    <property type="entry name" value="ECH_1"/>
    <property type="match status" value="1"/>
</dbReference>
<feature type="region of interest" description="Disordered" evidence="3">
    <location>
        <begin position="234"/>
        <end position="261"/>
    </location>
</feature>
<evidence type="ECO:0000313" key="5">
    <source>
        <dbReference type="Proteomes" id="UP000194420"/>
    </source>
</evidence>
<accession>A0A1Y6F8W9</accession>
<dbReference type="OrthoDB" id="9802898at2"/>
<comment type="similarity">
    <text evidence="1">Belongs to the enoyl-CoA hydratase/isomerase family.</text>
</comment>
<dbReference type="PANTHER" id="PTHR43802">
    <property type="entry name" value="ENOYL-COA HYDRATASE"/>
    <property type="match status" value="1"/>
</dbReference>
<evidence type="ECO:0000256" key="1">
    <source>
        <dbReference type="ARBA" id="ARBA00005254"/>
    </source>
</evidence>
<dbReference type="Proteomes" id="UP000194420">
    <property type="component" value="Unassembled WGS sequence"/>
</dbReference>
<dbReference type="NCBIfam" id="NF004840">
    <property type="entry name" value="PRK06190.1"/>
    <property type="match status" value="1"/>
</dbReference>
<dbReference type="PANTHER" id="PTHR43802:SF1">
    <property type="entry name" value="IP11341P-RELATED"/>
    <property type="match status" value="1"/>
</dbReference>
<keyword evidence="5" id="KW-1185">Reference proteome</keyword>
<dbReference type="RefSeq" id="WP_086437063.1">
    <property type="nucleotide sequence ID" value="NZ_FXWG01000002.1"/>
</dbReference>
<dbReference type="Gene3D" id="3.90.226.10">
    <property type="entry name" value="2-enoyl-CoA Hydratase, Chain A, domain 1"/>
    <property type="match status" value="1"/>
</dbReference>
<dbReference type="GO" id="GO:0016829">
    <property type="term" value="F:lyase activity"/>
    <property type="evidence" value="ECO:0007669"/>
    <property type="project" value="UniProtKB-KW"/>
</dbReference>
<dbReference type="FunFam" id="3.90.226.10:FF:000009">
    <property type="entry name" value="Carnitinyl-CoA dehydratase"/>
    <property type="match status" value="1"/>
</dbReference>